<proteinExistence type="predicted"/>
<protein>
    <submittedName>
        <fullName evidence="2">Uncharacterized protein</fullName>
    </submittedName>
</protein>
<reference evidence="2" key="2">
    <citation type="journal article" date="2023" name="IMA Fungus">
        <title>Comparative genomic study of the Penicillium genus elucidates a diverse pangenome and 15 lateral gene transfer events.</title>
        <authorList>
            <person name="Petersen C."/>
            <person name="Sorensen T."/>
            <person name="Nielsen M.R."/>
            <person name="Sondergaard T.E."/>
            <person name="Sorensen J.L."/>
            <person name="Fitzpatrick D.A."/>
            <person name="Frisvad J.C."/>
            <person name="Nielsen K.L."/>
        </authorList>
    </citation>
    <scope>NUCLEOTIDE SEQUENCE</scope>
    <source>
        <strain evidence="2">IBT 29677</strain>
    </source>
</reference>
<sequence length="276" mass="30957">MTDSQPTYQDCPNLWDPCLELNLDTLWGVDLTGVDLGPAPVLSQVQQQDTIMTGTTDPNQQSVSRINAQIQPQAQAQPQAQPQTTAQNEADREWKTFIGEMMPDRVQLVAQYSRDAQYHQSLYAQQHQQGFSSQAAAASSTSTPTVSTTTPTPMNQFDKLLQNQHPQTPQSKQPATRQDLEKEVNALTRRLALEKDYLCERNNRLNFFSQCLASLREILQHERLQGNDKVGLEEWIADMAVLVHDLRVAIDGDEESIREVEGRLRAVFSELGAVPA</sequence>
<feature type="region of interest" description="Disordered" evidence="1">
    <location>
        <begin position="133"/>
        <end position="156"/>
    </location>
</feature>
<accession>A0A9W9W7R4</accession>
<evidence type="ECO:0000313" key="3">
    <source>
        <dbReference type="Proteomes" id="UP001147747"/>
    </source>
</evidence>
<feature type="compositionally biased region" description="Low complexity" evidence="1">
    <location>
        <begin position="69"/>
        <end position="88"/>
    </location>
</feature>
<evidence type="ECO:0000313" key="2">
    <source>
        <dbReference type="EMBL" id="KAJ5407899.1"/>
    </source>
</evidence>
<gene>
    <name evidence="2" type="ORF">N7509_001782</name>
</gene>
<evidence type="ECO:0000256" key="1">
    <source>
        <dbReference type="SAM" id="MobiDB-lite"/>
    </source>
</evidence>
<dbReference type="RefSeq" id="XP_056492214.1">
    <property type="nucleotide sequence ID" value="XM_056626419.1"/>
</dbReference>
<organism evidence="2 3">
    <name type="scientific">Penicillium cosmopolitanum</name>
    <dbReference type="NCBI Taxonomy" id="1131564"/>
    <lineage>
        <taxon>Eukaryota</taxon>
        <taxon>Fungi</taxon>
        <taxon>Dikarya</taxon>
        <taxon>Ascomycota</taxon>
        <taxon>Pezizomycotina</taxon>
        <taxon>Eurotiomycetes</taxon>
        <taxon>Eurotiomycetidae</taxon>
        <taxon>Eurotiales</taxon>
        <taxon>Aspergillaceae</taxon>
        <taxon>Penicillium</taxon>
    </lineage>
</organism>
<comment type="caution">
    <text evidence="2">The sequence shown here is derived from an EMBL/GenBank/DDBJ whole genome shotgun (WGS) entry which is preliminary data.</text>
</comment>
<dbReference type="EMBL" id="JAPZBU010000004">
    <property type="protein sequence ID" value="KAJ5407899.1"/>
    <property type="molecule type" value="Genomic_DNA"/>
</dbReference>
<reference evidence="2" key="1">
    <citation type="submission" date="2022-12" db="EMBL/GenBank/DDBJ databases">
        <authorList>
            <person name="Petersen C."/>
        </authorList>
    </citation>
    <scope>NUCLEOTIDE SEQUENCE</scope>
    <source>
        <strain evidence="2">IBT 29677</strain>
    </source>
</reference>
<name>A0A9W9W7R4_9EURO</name>
<keyword evidence="3" id="KW-1185">Reference proteome</keyword>
<feature type="region of interest" description="Disordered" evidence="1">
    <location>
        <begin position="69"/>
        <end position="89"/>
    </location>
</feature>
<dbReference type="GeneID" id="81365399"/>
<dbReference type="OrthoDB" id="10383064at2759"/>
<feature type="compositionally biased region" description="Low complexity" evidence="1">
    <location>
        <begin position="133"/>
        <end position="153"/>
    </location>
</feature>
<dbReference type="AlphaFoldDB" id="A0A9W9W7R4"/>
<dbReference type="Proteomes" id="UP001147747">
    <property type="component" value="Unassembled WGS sequence"/>
</dbReference>